<dbReference type="NCBIfam" id="TIGR01951">
    <property type="entry name" value="nusB"/>
    <property type="match status" value="1"/>
</dbReference>
<dbReference type="HOGENOM" id="CLU_087843_4_1_6"/>
<feature type="domain" description="NusB/RsmB/TIM44" evidence="7">
    <location>
        <begin position="10"/>
        <end position="135"/>
    </location>
</feature>
<accession>A0A097ER74</accession>
<evidence type="ECO:0000313" key="9">
    <source>
        <dbReference type="Proteomes" id="UP000029672"/>
    </source>
</evidence>
<dbReference type="EMBL" id="CP009574">
    <property type="protein sequence ID" value="AIT10042.1"/>
    <property type="molecule type" value="Genomic_DNA"/>
</dbReference>
<evidence type="ECO:0000256" key="6">
    <source>
        <dbReference type="HAMAP-Rule" id="MF_00073"/>
    </source>
</evidence>
<dbReference type="InterPro" id="IPR006027">
    <property type="entry name" value="NusB_RsmB_TIM44"/>
</dbReference>
<dbReference type="Pfam" id="PF01029">
    <property type="entry name" value="NusB"/>
    <property type="match status" value="1"/>
</dbReference>
<sequence length="141" mass="16195">MKTTARARNNARLYAVQALYQKKVADNTIAELKVQYYADNAERHQTDWELFYRLMDAVDTNYDAIDEYIAVNSKDGIDSINYVDYAVLQVAIAELIECLENPYQVIIKEYVEIGYSMGTEEGYKFVNAVLQNLAKSIRGEE</sequence>
<name>A0A097ER74_9GAMM</name>
<dbReference type="eggNOG" id="COG0781">
    <property type="taxonomic scope" value="Bacteria"/>
</dbReference>
<evidence type="ECO:0000256" key="4">
    <source>
        <dbReference type="ARBA" id="ARBA00023015"/>
    </source>
</evidence>
<dbReference type="RefSeq" id="WP_040010417.1">
    <property type="nucleotide sequence ID" value="NZ_CP009574.1"/>
</dbReference>
<evidence type="ECO:0000313" key="8">
    <source>
        <dbReference type="EMBL" id="AIT10042.1"/>
    </source>
</evidence>
<dbReference type="GO" id="GO:0003723">
    <property type="term" value="F:RNA binding"/>
    <property type="evidence" value="ECO:0007669"/>
    <property type="project" value="UniProtKB-UniRule"/>
</dbReference>
<keyword evidence="3 6" id="KW-0694">RNA-binding</keyword>
<dbReference type="HAMAP" id="MF_00073">
    <property type="entry name" value="NusB"/>
    <property type="match status" value="1"/>
</dbReference>
<proteinExistence type="inferred from homology"/>
<evidence type="ECO:0000256" key="5">
    <source>
        <dbReference type="ARBA" id="ARBA00023163"/>
    </source>
</evidence>
<keyword evidence="9" id="KW-1185">Reference proteome</keyword>
<reference evidence="8 9" key="1">
    <citation type="submission" date="2014-10" db="EMBL/GenBank/DDBJ databases">
        <title>Whole genome sequence of Francisella endociliophora strain FSC1006, isolated from a laboratory culture of the marine ciliate Euplotes raikovi.</title>
        <authorList>
            <person name="Granberg M."/>
            <person name="Backman S."/>
            <person name="Lundmark E."/>
            <person name="Nilsson E."/>
            <person name="Karlsson E."/>
            <person name="Thelaus J."/>
            <person name="Ohrman C."/>
            <person name="Larkeryd A."/>
            <person name="Stenberg P."/>
        </authorList>
    </citation>
    <scope>NUCLEOTIDE SEQUENCE [LARGE SCALE GENOMIC DNA]</scope>
    <source>
        <strain evidence="8 9">FSC1006</strain>
    </source>
</reference>
<dbReference type="InterPro" id="IPR011605">
    <property type="entry name" value="NusB_fam"/>
</dbReference>
<comment type="function">
    <text evidence="6">Involved in transcription antitermination. Required for transcription of ribosomal RNA (rRNA) genes. Binds specifically to the boxA antiterminator sequence of the ribosomal RNA (rrn) operons.</text>
</comment>
<dbReference type="KEGG" id="frf:LO80_08700"/>
<dbReference type="STRING" id="1547445.LO80_08700"/>
<keyword evidence="5 6" id="KW-0804">Transcription</keyword>
<evidence type="ECO:0000256" key="1">
    <source>
        <dbReference type="ARBA" id="ARBA00005952"/>
    </source>
</evidence>
<evidence type="ECO:0000256" key="3">
    <source>
        <dbReference type="ARBA" id="ARBA00022884"/>
    </source>
</evidence>
<dbReference type="GO" id="GO:0031564">
    <property type="term" value="P:transcription antitermination"/>
    <property type="evidence" value="ECO:0007669"/>
    <property type="project" value="UniProtKB-KW"/>
</dbReference>
<dbReference type="Proteomes" id="UP000029672">
    <property type="component" value="Chromosome"/>
</dbReference>
<comment type="similarity">
    <text evidence="1 6">Belongs to the NusB family.</text>
</comment>
<evidence type="ECO:0000256" key="2">
    <source>
        <dbReference type="ARBA" id="ARBA00022814"/>
    </source>
</evidence>
<protein>
    <recommendedName>
        <fullName evidence="6">Transcription antitermination protein NusB</fullName>
    </recommendedName>
    <alternativeName>
        <fullName evidence="6">Antitermination factor NusB</fullName>
    </alternativeName>
</protein>
<dbReference type="OrthoDB" id="9789556at2"/>
<organism evidence="8 9">
    <name type="scientific">Candidatus Francisella endociliophora</name>
    <dbReference type="NCBI Taxonomy" id="653937"/>
    <lineage>
        <taxon>Bacteria</taxon>
        <taxon>Pseudomonadati</taxon>
        <taxon>Pseudomonadota</taxon>
        <taxon>Gammaproteobacteria</taxon>
        <taxon>Thiotrichales</taxon>
        <taxon>Francisellaceae</taxon>
        <taxon>Francisella</taxon>
    </lineage>
</organism>
<dbReference type="GO" id="GO:0006353">
    <property type="term" value="P:DNA-templated transcription termination"/>
    <property type="evidence" value="ECO:0007669"/>
    <property type="project" value="UniProtKB-UniRule"/>
</dbReference>
<dbReference type="AlphaFoldDB" id="A0A097ER74"/>
<dbReference type="Gene3D" id="1.10.940.10">
    <property type="entry name" value="NusB-like"/>
    <property type="match status" value="1"/>
</dbReference>
<dbReference type="InterPro" id="IPR035926">
    <property type="entry name" value="NusB-like_sf"/>
</dbReference>
<keyword evidence="4 6" id="KW-0805">Transcription regulation</keyword>
<evidence type="ECO:0000259" key="7">
    <source>
        <dbReference type="Pfam" id="PF01029"/>
    </source>
</evidence>
<dbReference type="SUPFAM" id="SSF48013">
    <property type="entry name" value="NusB-like"/>
    <property type="match status" value="1"/>
</dbReference>
<keyword evidence="2 6" id="KW-0889">Transcription antitermination</keyword>
<gene>
    <name evidence="6" type="primary">nusB</name>
    <name evidence="8" type="ORF">LO80_08700</name>
</gene>